<dbReference type="EMBL" id="LAZR01014596">
    <property type="protein sequence ID" value="KKM16801.1"/>
    <property type="molecule type" value="Genomic_DNA"/>
</dbReference>
<comment type="caution">
    <text evidence="1">The sequence shown here is derived from an EMBL/GenBank/DDBJ whole genome shotgun (WGS) entry which is preliminary data.</text>
</comment>
<proteinExistence type="predicted"/>
<reference evidence="1" key="1">
    <citation type="journal article" date="2015" name="Nature">
        <title>Complex archaea that bridge the gap between prokaryotes and eukaryotes.</title>
        <authorList>
            <person name="Spang A."/>
            <person name="Saw J.H."/>
            <person name="Jorgensen S.L."/>
            <person name="Zaremba-Niedzwiedzka K."/>
            <person name="Martijn J."/>
            <person name="Lind A.E."/>
            <person name="van Eijk R."/>
            <person name="Schleper C."/>
            <person name="Guy L."/>
            <person name="Ettema T.J."/>
        </authorList>
    </citation>
    <scope>NUCLEOTIDE SEQUENCE</scope>
</reference>
<dbReference type="SUPFAM" id="SSF53649">
    <property type="entry name" value="Alkaline phosphatase-like"/>
    <property type="match status" value="1"/>
</dbReference>
<dbReference type="InterPro" id="IPR017850">
    <property type="entry name" value="Alkaline_phosphatase_core_sf"/>
</dbReference>
<dbReference type="Gene3D" id="3.40.720.10">
    <property type="entry name" value="Alkaline Phosphatase, subunit A"/>
    <property type="match status" value="1"/>
</dbReference>
<feature type="non-terminal residue" evidence="1">
    <location>
        <position position="165"/>
    </location>
</feature>
<protein>
    <submittedName>
        <fullName evidence="1">Uncharacterized protein</fullName>
    </submittedName>
</protein>
<accession>A0A0F9HND7</accession>
<evidence type="ECO:0000313" key="1">
    <source>
        <dbReference type="EMBL" id="KKM16801.1"/>
    </source>
</evidence>
<sequence length="165" mass="19327">MKKKVKNIFLIVLDSVRRDNFFDFIKTNSFPELKDDFVYFKNCNSIYTNTFLSHYVIFFGDYLSEAKHASFPSQLKALGYKNHSYCNYAVMTGYSTNKNSNQKVNARNLPLITEMVSDLGINMEFKLENRLFGSNTEDYYGAADDIENKIPQKWKKQILKFKDDN</sequence>
<name>A0A0F9HND7_9ZZZZ</name>
<dbReference type="AlphaFoldDB" id="A0A0F9HND7"/>
<gene>
    <name evidence="1" type="ORF">LCGC14_1682210</name>
</gene>
<organism evidence="1">
    <name type="scientific">marine sediment metagenome</name>
    <dbReference type="NCBI Taxonomy" id="412755"/>
    <lineage>
        <taxon>unclassified sequences</taxon>
        <taxon>metagenomes</taxon>
        <taxon>ecological metagenomes</taxon>
    </lineage>
</organism>